<dbReference type="PANTHER" id="PTHR48207:SF3">
    <property type="entry name" value="SUCCINATE--HYDROXYMETHYLGLUTARATE COA-TRANSFERASE"/>
    <property type="match status" value="1"/>
</dbReference>
<dbReference type="Gene3D" id="3.30.1540.10">
    <property type="entry name" value="formyl-coa transferase, domain 3"/>
    <property type="match status" value="1"/>
</dbReference>
<proteinExistence type="predicted"/>
<dbReference type="Proteomes" id="UP000582231">
    <property type="component" value="Unassembled WGS sequence"/>
</dbReference>
<gene>
    <name evidence="2" type="ORF">BJ958_002215</name>
</gene>
<protein>
    <submittedName>
        <fullName evidence="2">Formyl-CoA transferase</fullName>
        <ecNumber evidence="2">2.8.3.16</ecNumber>
    </submittedName>
</protein>
<evidence type="ECO:0000313" key="3">
    <source>
        <dbReference type="Proteomes" id="UP000582231"/>
    </source>
</evidence>
<dbReference type="GO" id="GO:0033608">
    <property type="term" value="F:formyl-CoA transferase activity"/>
    <property type="evidence" value="ECO:0007669"/>
    <property type="project" value="UniProtKB-EC"/>
</dbReference>
<dbReference type="PANTHER" id="PTHR48207">
    <property type="entry name" value="SUCCINATE--HYDROXYMETHYLGLUTARATE COA-TRANSFERASE"/>
    <property type="match status" value="1"/>
</dbReference>
<dbReference type="SUPFAM" id="SSF89796">
    <property type="entry name" value="CoA-transferase family III (CaiB/BaiF)"/>
    <property type="match status" value="1"/>
</dbReference>
<dbReference type="Pfam" id="PF02515">
    <property type="entry name" value="CoA_transf_3"/>
    <property type="match status" value="1"/>
</dbReference>
<evidence type="ECO:0000256" key="1">
    <source>
        <dbReference type="ARBA" id="ARBA00022679"/>
    </source>
</evidence>
<sequence>MSLPLDGVLVADFSRVLAGPLAAATLADLGAEVIKVERPGVGDDTRHWGPPWTETPAGSSSSYFECANRSKKSVELDLADPADLAVARELAARCDVLIENFRAGSLDRHGLGYDAVAARNPGVVYASITGFGSGGGADLAGYDFLVQAVGGLMSITGRPDEPTKAGVALVDVLTSKDAVVGILAALRARDRHAEGRGQRVEVNLLSSLLGSLANQASAYLTTGAAPVAMGNQHPSIAPYETLRAKDGHVAVCCGNDGQFARLVSAVGLPGLAADPRFVTNGDRVAHREDLVGLLENALAADTVDTWVERLAGSGLPVGKVGSVADGFELATRLGLEPTVDVGHGRARQVRSPLTFSATPVTTYTAPPGLGEHNDDVRTMLSIPQDNQENPR</sequence>
<dbReference type="EMBL" id="JACCBF010000001">
    <property type="protein sequence ID" value="NYD30669.1"/>
    <property type="molecule type" value="Genomic_DNA"/>
</dbReference>
<dbReference type="Gene3D" id="3.40.50.10540">
    <property type="entry name" value="Crotonobetainyl-coa:carnitine coa-transferase, domain 1"/>
    <property type="match status" value="1"/>
</dbReference>
<name>A0A852RJA5_9ACTN</name>
<keyword evidence="1 2" id="KW-0808">Transferase</keyword>
<comment type="caution">
    <text evidence="2">The sequence shown here is derived from an EMBL/GenBank/DDBJ whole genome shotgun (WGS) entry which is preliminary data.</text>
</comment>
<accession>A0A852RJA5</accession>
<reference evidence="2 3" key="1">
    <citation type="submission" date="2020-07" db="EMBL/GenBank/DDBJ databases">
        <title>Sequencing the genomes of 1000 actinobacteria strains.</title>
        <authorList>
            <person name="Klenk H.-P."/>
        </authorList>
    </citation>
    <scope>NUCLEOTIDE SEQUENCE [LARGE SCALE GENOMIC DNA]</scope>
    <source>
        <strain evidence="2 3">DSM 19082</strain>
    </source>
</reference>
<dbReference type="AlphaFoldDB" id="A0A852RJA5"/>
<dbReference type="InterPro" id="IPR023606">
    <property type="entry name" value="CoA-Trfase_III_dom_1_sf"/>
</dbReference>
<keyword evidence="3" id="KW-1185">Reference proteome</keyword>
<dbReference type="EC" id="2.8.3.16" evidence="2"/>
<dbReference type="InterPro" id="IPR003673">
    <property type="entry name" value="CoA-Trfase_fam_III"/>
</dbReference>
<dbReference type="InterPro" id="IPR050483">
    <property type="entry name" value="CoA-transferase_III_domain"/>
</dbReference>
<dbReference type="InterPro" id="IPR044855">
    <property type="entry name" value="CoA-Trfase_III_dom3_sf"/>
</dbReference>
<organism evidence="2 3">
    <name type="scientific">Nocardioides kongjuensis</name>
    <dbReference type="NCBI Taxonomy" id="349522"/>
    <lineage>
        <taxon>Bacteria</taxon>
        <taxon>Bacillati</taxon>
        <taxon>Actinomycetota</taxon>
        <taxon>Actinomycetes</taxon>
        <taxon>Propionibacteriales</taxon>
        <taxon>Nocardioidaceae</taxon>
        <taxon>Nocardioides</taxon>
    </lineage>
</organism>
<evidence type="ECO:0000313" key="2">
    <source>
        <dbReference type="EMBL" id="NYD30669.1"/>
    </source>
</evidence>
<dbReference type="RefSeq" id="WP_179726893.1">
    <property type="nucleotide sequence ID" value="NZ_BAABEF010000001.1"/>
</dbReference>